<evidence type="ECO:0000313" key="2">
    <source>
        <dbReference type="EMBL" id="MFC6008320.1"/>
    </source>
</evidence>
<dbReference type="InterPro" id="IPR018766">
    <property type="entry name" value="Zinicin_2"/>
</dbReference>
<dbReference type="NCBIfam" id="TIGR03624">
    <property type="entry name" value="putative hydrolase"/>
    <property type="match status" value="1"/>
</dbReference>
<reference evidence="3" key="1">
    <citation type="journal article" date="2019" name="Int. J. Syst. Evol. Microbiol.">
        <title>The Global Catalogue of Microorganisms (GCM) 10K type strain sequencing project: providing services to taxonomists for standard genome sequencing and annotation.</title>
        <authorList>
            <consortium name="The Broad Institute Genomics Platform"/>
            <consortium name="The Broad Institute Genome Sequencing Center for Infectious Disease"/>
            <person name="Wu L."/>
            <person name="Ma J."/>
        </authorList>
    </citation>
    <scope>NUCLEOTIDE SEQUENCE [LARGE SCALE GENOMIC DNA]</scope>
    <source>
        <strain evidence="3">KACC 14249</strain>
    </source>
</reference>
<evidence type="ECO:0000256" key="1">
    <source>
        <dbReference type="SAM" id="MobiDB-lite"/>
    </source>
</evidence>
<proteinExistence type="predicted"/>
<dbReference type="Pfam" id="PF10103">
    <property type="entry name" value="Zincin_2"/>
    <property type="match status" value="1"/>
</dbReference>
<dbReference type="InterPro" id="IPR042271">
    <property type="entry name" value="Zinicin_2_N"/>
</dbReference>
<keyword evidence="2" id="KW-0378">Hydrolase</keyword>
<gene>
    <name evidence="2" type="ORF">ACFQDO_14375</name>
</gene>
<dbReference type="Proteomes" id="UP001596189">
    <property type="component" value="Unassembled WGS sequence"/>
</dbReference>
<accession>A0ABW1JH87</accession>
<comment type="caution">
    <text evidence="2">The sequence shown here is derived from an EMBL/GenBank/DDBJ whole genome shotgun (WGS) entry which is preliminary data.</text>
</comment>
<protein>
    <submittedName>
        <fullName evidence="2">Zinc-dependent metalloprotease</fullName>
    </submittedName>
</protein>
<dbReference type="PANTHER" id="PTHR39420:SF2">
    <property type="entry name" value="HYDROLASE"/>
    <property type="match status" value="1"/>
</dbReference>
<dbReference type="RefSeq" id="WP_345714986.1">
    <property type="nucleotide sequence ID" value="NZ_BAABFP010000002.1"/>
</dbReference>
<feature type="region of interest" description="Disordered" evidence="1">
    <location>
        <begin position="1"/>
        <end position="37"/>
    </location>
</feature>
<evidence type="ECO:0000313" key="3">
    <source>
        <dbReference type="Proteomes" id="UP001596189"/>
    </source>
</evidence>
<name>A0ABW1JH87_9ACTN</name>
<organism evidence="2 3">
    <name type="scientific">Angustibacter luteus</name>
    <dbReference type="NCBI Taxonomy" id="658456"/>
    <lineage>
        <taxon>Bacteria</taxon>
        <taxon>Bacillati</taxon>
        <taxon>Actinomycetota</taxon>
        <taxon>Actinomycetes</taxon>
        <taxon>Kineosporiales</taxon>
        <taxon>Kineosporiaceae</taxon>
    </lineage>
</organism>
<keyword evidence="2" id="KW-0645">Protease</keyword>
<dbReference type="Gene3D" id="1.20.150.30">
    <property type="entry name" value="Zincin-like metallopeptidase, N-terminal domain"/>
    <property type="match status" value="1"/>
</dbReference>
<keyword evidence="3" id="KW-1185">Reference proteome</keyword>
<dbReference type="EMBL" id="JBHSRD010000004">
    <property type="protein sequence ID" value="MFC6008320.1"/>
    <property type="molecule type" value="Genomic_DNA"/>
</dbReference>
<dbReference type="SUPFAM" id="SSF55486">
    <property type="entry name" value="Metalloproteases ('zincins'), catalytic domain"/>
    <property type="match status" value="1"/>
</dbReference>
<dbReference type="PANTHER" id="PTHR39420">
    <property type="match status" value="1"/>
</dbReference>
<sequence>MNDRPMGFGPPGPSDPDDGDESVGGSSSDPFSELFAGGDPEAMARALQAAGAGDVDADQVRAMMGQVQKLLSTPGDGGPVNWQLAGDVARQVVSEHGDATVGQAEQRAVDEALRLADTWLTEATTLPAAGARGLAWSSAEWVEGTKPVWRRLVEPVAESVARALSDALAKQIPPELAGPMAASGPGGPGEAMMRQIGGSVFGLQVGQAIGTLATEVVSGTEIGLPLVEPGVVVLVPAGVAAFGEGLDVPADEVRLYLAVREAARSRLFAHVPWLSAALLGDVEAYARGIAIDTERIESALRETDPSDAESMQQALASGLFEPERTPAQQVALDRLETSLALLEGWVEVVTDAAASTLPHADGLRETVRRRRAIGGPAEQTFSALVGLELRPRRLRDAAALWRVIGDTQGIEARDGVWSHPDLMPTAEDLDDPLGYAERRAQADAGSAAVDAAIEQLLSGESGPSDPA</sequence>
<keyword evidence="2" id="KW-0482">Metalloprotease</keyword>
<dbReference type="GO" id="GO:0008237">
    <property type="term" value="F:metallopeptidase activity"/>
    <property type="evidence" value="ECO:0007669"/>
    <property type="project" value="UniProtKB-KW"/>
</dbReference>